<evidence type="ECO:0000259" key="1">
    <source>
        <dbReference type="Pfam" id="PF01575"/>
    </source>
</evidence>
<evidence type="ECO:0008006" key="4">
    <source>
        <dbReference type="Google" id="ProtNLM"/>
    </source>
</evidence>
<dbReference type="Pfam" id="PF22622">
    <property type="entry name" value="MFE-2_hydrat-2_N"/>
    <property type="match status" value="1"/>
</dbReference>
<dbReference type="InterPro" id="IPR054357">
    <property type="entry name" value="MFE-2_N"/>
</dbReference>
<dbReference type="SUPFAM" id="SSF54637">
    <property type="entry name" value="Thioesterase/thiol ester dehydrase-isomerase"/>
    <property type="match status" value="2"/>
</dbReference>
<dbReference type="PANTHER" id="PTHR13078">
    <property type="entry name" value="PEROXISOMAL MULTIFUNCTIONAL ENZYME TYPE 2-RELATED"/>
    <property type="match status" value="1"/>
</dbReference>
<name>A0A0F9G2I6_9ZZZZ</name>
<dbReference type="Pfam" id="PF01575">
    <property type="entry name" value="MaoC_dehydratas"/>
    <property type="match status" value="1"/>
</dbReference>
<dbReference type="AlphaFoldDB" id="A0A0F9G2I6"/>
<dbReference type="EMBL" id="LAZR01019348">
    <property type="protein sequence ID" value="KKL92873.1"/>
    <property type="molecule type" value="Genomic_DNA"/>
</dbReference>
<dbReference type="PANTHER" id="PTHR13078:SF56">
    <property type="entry name" value="PEROXISOMAL MULTIFUNCTIONAL ENZYME TYPE 2"/>
    <property type="match status" value="1"/>
</dbReference>
<gene>
    <name evidence="3" type="ORF">LCGC14_1880340</name>
</gene>
<dbReference type="InterPro" id="IPR002539">
    <property type="entry name" value="MaoC-like_dom"/>
</dbReference>
<accession>A0A0F9G2I6</accession>
<protein>
    <recommendedName>
        <fullName evidence="4">MaoC-like domain-containing protein</fullName>
    </recommendedName>
</protein>
<sequence length="285" mass="30455">MIAPEKLLALRIPEVRQSYTIRDTILYALGLGAGLDPKEGATLDYLLEDRVRALPMMACVLGNPGFWARDLETGLDALRLLHGEQRITLHGPLAPAGDVLGRTRVTAVIDKGADRGALVISERELIDLDTDSPIATITQTAFCRGDGGQGGTQVKAPAPHVVPTRAPDHVVDLETTAQTALIYRLSGDLNPIHSDPDVARRAGFAGPILHGLATYGIAGRALIAAVCGGDETRLRALDARFSSPVFPGETLRCEIWRDDAIASFRVHVPARDVIAIDNGRAEIVA</sequence>
<dbReference type="Gene3D" id="3.10.129.10">
    <property type="entry name" value="Hotdog Thioesterase"/>
    <property type="match status" value="1"/>
</dbReference>
<proteinExistence type="predicted"/>
<feature type="domain" description="MaoC-like" evidence="1">
    <location>
        <begin position="163"/>
        <end position="275"/>
    </location>
</feature>
<dbReference type="GO" id="GO:0003857">
    <property type="term" value="F:(3S)-3-hydroxyacyl-CoA dehydrogenase (NAD+) activity"/>
    <property type="evidence" value="ECO:0007669"/>
    <property type="project" value="TreeGrafter"/>
</dbReference>
<reference evidence="3" key="1">
    <citation type="journal article" date="2015" name="Nature">
        <title>Complex archaea that bridge the gap between prokaryotes and eukaryotes.</title>
        <authorList>
            <person name="Spang A."/>
            <person name="Saw J.H."/>
            <person name="Jorgensen S.L."/>
            <person name="Zaremba-Niedzwiedzka K."/>
            <person name="Martijn J."/>
            <person name="Lind A.E."/>
            <person name="van Eijk R."/>
            <person name="Schleper C."/>
            <person name="Guy L."/>
            <person name="Ettema T.J."/>
        </authorList>
    </citation>
    <scope>NUCLEOTIDE SEQUENCE</scope>
</reference>
<feature type="domain" description="Peroxisomal multifunctional enzyme type 2-like N-terminal" evidence="2">
    <location>
        <begin position="18"/>
        <end position="145"/>
    </location>
</feature>
<dbReference type="InterPro" id="IPR029069">
    <property type="entry name" value="HotDog_dom_sf"/>
</dbReference>
<comment type="caution">
    <text evidence="3">The sequence shown here is derived from an EMBL/GenBank/DDBJ whole genome shotgun (WGS) entry which is preliminary data.</text>
</comment>
<organism evidence="3">
    <name type="scientific">marine sediment metagenome</name>
    <dbReference type="NCBI Taxonomy" id="412755"/>
    <lineage>
        <taxon>unclassified sequences</taxon>
        <taxon>metagenomes</taxon>
        <taxon>ecological metagenomes</taxon>
    </lineage>
</organism>
<evidence type="ECO:0000313" key="3">
    <source>
        <dbReference type="EMBL" id="KKL92873.1"/>
    </source>
</evidence>
<dbReference type="GO" id="GO:0004300">
    <property type="term" value="F:enoyl-CoA hydratase activity"/>
    <property type="evidence" value="ECO:0007669"/>
    <property type="project" value="TreeGrafter"/>
</dbReference>
<evidence type="ECO:0000259" key="2">
    <source>
        <dbReference type="Pfam" id="PF22622"/>
    </source>
</evidence>
<dbReference type="GO" id="GO:0006635">
    <property type="term" value="P:fatty acid beta-oxidation"/>
    <property type="evidence" value="ECO:0007669"/>
    <property type="project" value="TreeGrafter"/>
</dbReference>
<dbReference type="GO" id="GO:0044594">
    <property type="term" value="F:17-beta-hydroxysteroid dehydrogenase (NAD+) activity"/>
    <property type="evidence" value="ECO:0007669"/>
    <property type="project" value="TreeGrafter"/>
</dbReference>
<dbReference type="CDD" id="cd03448">
    <property type="entry name" value="HDE_HSD"/>
    <property type="match status" value="1"/>
</dbReference>